<reference evidence="3" key="2">
    <citation type="submission" date="2023-06" db="EMBL/GenBank/DDBJ databases">
        <authorList>
            <consortium name="Lawrence Berkeley National Laboratory"/>
            <person name="Haridas S."/>
            <person name="Hensen N."/>
            <person name="Bonometti L."/>
            <person name="Westerberg I."/>
            <person name="Brannstrom I.O."/>
            <person name="Guillou S."/>
            <person name="Cros-Aarteil S."/>
            <person name="Calhoun S."/>
            <person name="Kuo A."/>
            <person name="Mondo S."/>
            <person name="Pangilinan J."/>
            <person name="Riley R."/>
            <person name="Labutti K."/>
            <person name="Andreopoulos B."/>
            <person name="Lipzen A."/>
            <person name="Chen C."/>
            <person name="Yanf M."/>
            <person name="Daum C."/>
            <person name="Ng V."/>
            <person name="Clum A."/>
            <person name="Steindorff A."/>
            <person name="Ohm R."/>
            <person name="Martin F."/>
            <person name="Silar P."/>
            <person name="Natvig D."/>
            <person name="Lalanne C."/>
            <person name="Gautier V."/>
            <person name="Ament-Velasquez S.L."/>
            <person name="Kruys A."/>
            <person name="Hutchinson M.I."/>
            <person name="Powell A.J."/>
            <person name="Barry K."/>
            <person name="Miller A.N."/>
            <person name="Grigoriev I.V."/>
            <person name="Debuchy R."/>
            <person name="Gladieux P."/>
            <person name="Thoren M.H."/>
            <person name="Johannesson H."/>
        </authorList>
    </citation>
    <scope>NUCLEOTIDE SEQUENCE</scope>
    <source>
        <strain evidence="3">CBS 314.62</strain>
    </source>
</reference>
<feature type="region of interest" description="Disordered" evidence="1">
    <location>
        <begin position="774"/>
        <end position="863"/>
    </location>
</feature>
<protein>
    <recommendedName>
        <fullName evidence="2">CRIB domain-containing protein</fullName>
    </recommendedName>
</protein>
<gene>
    <name evidence="3" type="ORF">B0T22DRAFT_25262</name>
</gene>
<feature type="domain" description="CRIB" evidence="2">
    <location>
        <begin position="238"/>
        <end position="251"/>
    </location>
</feature>
<feature type="region of interest" description="Disordered" evidence="1">
    <location>
        <begin position="124"/>
        <end position="146"/>
    </location>
</feature>
<dbReference type="AlphaFoldDB" id="A0AAE0XGE4"/>
<feature type="region of interest" description="Disordered" evidence="1">
    <location>
        <begin position="166"/>
        <end position="207"/>
    </location>
</feature>
<evidence type="ECO:0000259" key="2">
    <source>
        <dbReference type="PROSITE" id="PS50108"/>
    </source>
</evidence>
<dbReference type="PROSITE" id="PS50108">
    <property type="entry name" value="CRIB"/>
    <property type="match status" value="1"/>
</dbReference>
<evidence type="ECO:0000313" key="3">
    <source>
        <dbReference type="EMBL" id="KAK3692766.1"/>
    </source>
</evidence>
<sequence length="876" mass="95220">MNMWAVSSMPVYPAEQGTRPKTAKMPLPFAVPGHPDLGQIASLPPSSSGLLERYTENINDFLGPAIDGPPSPESIRALNKQMKQASVDDKRRSHHTSSSGSSSLRSLASIDRPSWENALEGLSLSRKSSGRSSGRPTTANNISMLSRERPDSVQIFGKTFFNRRGKLKRESSARKGSAASSGDLYGDAVLPPPPPPPPPPSSSAATRDSTIPALFRSRRTVKPEPVVDEAAAARKMQISQPYNFQHVTHTNRDHVPDLPRASSAALASGPRAWGDMHFADFSSDFLPLNEEDESMTAAPIPPPHPNTRVNYPGRPPSVAPKVATGGPRWLLRHTQSQEHLGMAPPRPPRSPIKQHFDSVSCPPVPPPRVSSRLSTCHDAFDPMGSGSLDRPQLADGGFRQPQPMSLSSETSSPPGTSHGYVSGSDMETIPEHSRSRSVSLTDDENWPLPSPNNFSASDAALPNVPEEEEYPGTHTRWSQASIASNPSLRGSQSVPLLRLSSLRQDDASKRRASGASDTLGKLDLFAAQRALKAALMEDNGVEPLPRESWEDDIDYCYEHAAEADCDYAWERPSFDDESLTPVEDQTMTNPSCDVSPAMLTPGQFDVPSLSPVSQVSSSAGLHEAITPTALSLPKPSNFSLPRPDSKNLLQVRRPSDASSFMESHGFTLSPSLLIPNDYHQQMMSHESDLVESREFSSYHNYGESVSSIETSAFNIYHRASASTTSTVDSMHSAAFERHHSTASYATDLTRLTLSTSSLDIDSYLPPKMEALHRFPSAESHSRAESMTTMPTLPESEEVASTPEEGPAAAGPRPRFNSHGSVPNLIKTAMEQHSPNSRRKESIQTRRQRARTTSLSTPPPANQYALFPSVHMSGTRI</sequence>
<feature type="compositionally biased region" description="Low complexity" evidence="1">
    <location>
        <begin position="124"/>
        <end position="135"/>
    </location>
</feature>
<dbReference type="EMBL" id="JAULSO010000001">
    <property type="protein sequence ID" value="KAK3692766.1"/>
    <property type="molecule type" value="Genomic_DNA"/>
</dbReference>
<reference evidence="3" key="1">
    <citation type="journal article" date="2023" name="Mol. Phylogenet. Evol.">
        <title>Genome-scale phylogeny and comparative genomics of the fungal order Sordariales.</title>
        <authorList>
            <person name="Hensen N."/>
            <person name="Bonometti L."/>
            <person name="Westerberg I."/>
            <person name="Brannstrom I.O."/>
            <person name="Guillou S."/>
            <person name="Cros-Aarteil S."/>
            <person name="Calhoun S."/>
            <person name="Haridas S."/>
            <person name="Kuo A."/>
            <person name="Mondo S."/>
            <person name="Pangilinan J."/>
            <person name="Riley R."/>
            <person name="LaButti K."/>
            <person name="Andreopoulos B."/>
            <person name="Lipzen A."/>
            <person name="Chen C."/>
            <person name="Yan M."/>
            <person name="Daum C."/>
            <person name="Ng V."/>
            <person name="Clum A."/>
            <person name="Steindorff A."/>
            <person name="Ohm R.A."/>
            <person name="Martin F."/>
            <person name="Silar P."/>
            <person name="Natvig D.O."/>
            <person name="Lalanne C."/>
            <person name="Gautier V."/>
            <person name="Ament-Velasquez S.L."/>
            <person name="Kruys A."/>
            <person name="Hutchinson M.I."/>
            <person name="Powell A.J."/>
            <person name="Barry K."/>
            <person name="Miller A.N."/>
            <person name="Grigoriev I.V."/>
            <person name="Debuchy R."/>
            <person name="Gladieux P."/>
            <person name="Hiltunen Thoren M."/>
            <person name="Johannesson H."/>
        </authorList>
    </citation>
    <scope>NUCLEOTIDE SEQUENCE</scope>
    <source>
        <strain evidence="3">CBS 314.62</strain>
    </source>
</reference>
<feature type="region of interest" description="Disordered" evidence="1">
    <location>
        <begin position="1"/>
        <end position="30"/>
    </location>
</feature>
<feature type="compositionally biased region" description="Low complexity" evidence="1">
    <location>
        <begin position="96"/>
        <end position="107"/>
    </location>
</feature>
<name>A0AAE0XGE4_9PEZI</name>
<comment type="caution">
    <text evidence="3">The sequence shown here is derived from an EMBL/GenBank/DDBJ whole genome shotgun (WGS) entry which is preliminary data.</text>
</comment>
<feature type="region of interest" description="Disordered" evidence="1">
    <location>
        <begin position="61"/>
        <end position="107"/>
    </location>
</feature>
<organism evidence="3 4">
    <name type="scientific">Podospora appendiculata</name>
    <dbReference type="NCBI Taxonomy" id="314037"/>
    <lineage>
        <taxon>Eukaryota</taxon>
        <taxon>Fungi</taxon>
        <taxon>Dikarya</taxon>
        <taxon>Ascomycota</taxon>
        <taxon>Pezizomycotina</taxon>
        <taxon>Sordariomycetes</taxon>
        <taxon>Sordariomycetidae</taxon>
        <taxon>Sordariales</taxon>
        <taxon>Podosporaceae</taxon>
        <taxon>Podospora</taxon>
    </lineage>
</organism>
<feature type="compositionally biased region" description="Pro residues" evidence="1">
    <location>
        <begin position="190"/>
        <end position="201"/>
    </location>
</feature>
<dbReference type="InterPro" id="IPR000095">
    <property type="entry name" value="CRIB_dom"/>
</dbReference>
<feature type="compositionally biased region" description="Polar residues" evidence="1">
    <location>
        <begin position="402"/>
        <end position="415"/>
    </location>
</feature>
<accession>A0AAE0XGE4</accession>
<evidence type="ECO:0000313" key="4">
    <source>
        <dbReference type="Proteomes" id="UP001270362"/>
    </source>
</evidence>
<feature type="region of interest" description="Disordered" evidence="1">
    <location>
        <begin position="338"/>
        <end position="459"/>
    </location>
</feature>
<keyword evidence="4" id="KW-1185">Reference proteome</keyword>
<feature type="compositionally biased region" description="Low complexity" evidence="1">
    <location>
        <begin position="802"/>
        <end position="814"/>
    </location>
</feature>
<proteinExistence type="predicted"/>
<dbReference type="Proteomes" id="UP001270362">
    <property type="component" value="Unassembled WGS sequence"/>
</dbReference>
<evidence type="ECO:0000256" key="1">
    <source>
        <dbReference type="SAM" id="MobiDB-lite"/>
    </source>
</evidence>